<keyword evidence="2" id="KW-0472">Membrane</keyword>
<feature type="compositionally biased region" description="Basic and acidic residues" evidence="1">
    <location>
        <begin position="122"/>
        <end position="139"/>
    </location>
</feature>
<evidence type="ECO:0000256" key="1">
    <source>
        <dbReference type="SAM" id="MobiDB-lite"/>
    </source>
</evidence>
<dbReference type="PhylomeDB" id="S7Z6G4"/>
<keyword evidence="2" id="KW-0812">Transmembrane</keyword>
<dbReference type="AlphaFoldDB" id="S7Z6G4"/>
<accession>S7Z6G4</accession>
<gene>
    <name evidence="3" type="ORF">PDE_01081</name>
</gene>
<keyword evidence="4" id="KW-1185">Reference proteome</keyword>
<reference evidence="3 4" key="1">
    <citation type="journal article" date="2013" name="PLoS ONE">
        <title>Genomic and secretomic analyses reveal unique features of the lignocellulolytic enzyme system of Penicillium decumbens.</title>
        <authorList>
            <person name="Liu G."/>
            <person name="Zhang L."/>
            <person name="Wei X."/>
            <person name="Zou G."/>
            <person name="Qin Y."/>
            <person name="Ma L."/>
            <person name="Li J."/>
            <person name="Zheng H."/>
            <person name="Wang S."/>
            <person name="Wang C."/>
            <person name="Xun L."/>
            <person name="Zhao G.-P."/>
            <person name="Zhou Z."/>
            <person name="Qu Y."/>
        </authorList>
    </citation>
    <scope>NUCLEOTIDE SEQUENCE [LARGE SCALE GENOMIC DNA]</scope>
    <source>
        <strain evidence="4">114-2 / CGMCC 5302</strain>
    </source>
</reference>
<evidence type="ECO:0000256" key="2">
    <source>
        <dbReference type="SAM" id="Phobius"/>
    </source>
</evidence>
<dbReference type="Proteomes" id="UP000019376">
    <property type="component" value="Unassembled WGS sequence"/>
</dbReference>
<proteinExistence type="predicted"/>
<dbReference type="EMBL" id="KB644408">
    <property type="protein sequence ID" value="EPS26145.1"/>
    <property type="molecule type" value="Genomic_DNA"/>
</dbReference>
<feature type="region of interest" description="Disordered" evidence="1">
    <location>
        <begin position="122"/>
        <end position="180"/>
    </location>
</feature>
<organism evidence="3 4">
    <name type="scientific">Penicillium oxalicum (strain 114-2 / CGMCC 5302)</name>
    <name type="common">Penicillium decumbens</name>
    <dbReference type="NCBI Taxonomy" id="933388"/>
    <lineage>
        <taxon>Eukaryota</taxon>
        <taxon>Fungi</taxon>
        <taxon>Dikarya</taxon>
        <taxon>Ascomycota</taxon>
        <taxon>Pezizomycotina</taxon>
        <taxon>Eurotiomycetes</taxon>
        <taxon>Eurotiomycetidae</taxon>
        <taxon>Eurotiales</taxon>
        <taxon>Aspergillaceae</taxon>
        <taxon>Penicillium</taxon>
    </lineage>
</organism>
<dbReference type="eggNOG" id="ENOG502SSYK">
    <property type="taxonomic scope" value="Eukaryota"/>
</dbReference>
<dbReference type="HOGENOM" id="CLU_092550_0_1_1"/>
<dbReference type="STRING" id="933388.S7Z6G4"/>
<protein>
    <submittedName>
        <fullName evidence="3">Uncharacterized protein</fullName>
    </submittedName>
</protein>
<evidence type="ECO:0000313" key="4">
    <source>
        <dbReference type="Proteomes" id="UP000019376"/>
    </source>
</evidence>
<feature type="compositionally biased region" description="Acidic residues" evidence="1">
    <location>
        <begin position="140"/>
        <end position="150"/>
    </location>
</feature>
<keyword evidence="2" id="KW-1133">Transmembrane helix</keyword>
<dbReference type="OrthoDB" id="5427070at2759"/>
<name>S7Z6G4_PENO1</name>
<sequence length="180" mass="20842">MGSSTGFAKTIFIPASVALTIYVLFSCLIIPFFRRYHQRYSQYLPLHTISAHTLSLRDRIADSIMNFFLRSRWRRNPTHAENDLHDNDNVSIGDEEGEMMIGMGGRNRDARRREALERRRNGGENLALDRQERLSRELEEGFMDESDDESVNGAQGRDSRHQQEEEPPVVRGVMGSWSRR</sequence>
<evidence type="ECO:0000313" key="3">
    <source>
        <dbReference type="EMBL" id="EPS26145.1"/>
    </source>
</evidence>
<feature type="transmembrane region" description="Helical" evidence="2">
    <location>
        <begin position="12"/>
        <end position="33"/>
    </location>
</feature>